<evidence type="ECO:0000313" key="7">
    <source>
        <dbReference type="EMBL" id="KUP03991.1"/>
    </source>
</evidence>
<dbReference type="InterPro" id="IPR013324">
    <property type="entry name" value="RNA_pol_sigma_r3/r4-like"/>
</dbReference>
<evidence type="ECO:0000256" key="4">
    <source>
        <dbReference type="ARBA" id="ARBA00023163"/>
    </source>
</evidence>
<dbReference type="PATRIC" id="fig|1150625.3.peg.3546"/>
<dbReference type="InterPro" id="IPR039425">
    <property type="entry name" value="RNA_pol_sigma-70-like"/>
</dbReference>
<dbReference type="CDD" id="cd06171">
    <property type="entry name" value="Sigma70_r4"/>
    <property type="match status" value="1"/>
</dbReference>
<dbReference type="NCBIfam" id="TIGR02937">
    <property type="entry name" value="sigma70-ECF"/>
    <property type="match status" value="1"/>
</dbReference>
<dbReference type="InterPro" id="IPR007627">
    <property type="entry name" value="RNA_pol_sigma70_r2"/>
</dbReference>
<dbReference type="EMBL" id="LDYG01000057">
    <property type="protein sequence ID" value="KUP03991.1"/>
    <property type="molecule type" value="Genomic_DNA"/>
</dbReference>
<dbReference type="GO" id="GO:0006352">
    <property type="term" value="P:DNA-templated transcription initiation"/>
    <property type="evidence" value="ECO:0007669"/>
    <property type="project" value="InterPro"/>
</dbReference>
<organism evidence="7 8">
    <name type="scientific">Bacillus coahuilensis p1.1.43</name>
    <dbReference type="NCBI Taxonomy" id="1150625"/>
    <lineage>
        <taxon>Bacteria</taxon>
        <taxon>Bacillati</taxon>
        <taxon>Bacillota</taxon>
        <taxon>Bacilli</taxon>
        <taxon>Bacillales</taxon>
        <taxon>Bacillaceae</taxon>
        <taxon>Bacillus</taxon>
    </lineage>
</organism>
<gene>
    <name evidence="7" type="ORF">Q75_16880</name>
</gene>
<dbReference type="OrthoDB" id="9782703at2"/>
<proteinExistence type="inferred from homology"/>
<keyword evidence="3" id="KW-0731">Sigma factor</keyword>
<dbReference type="InterPro" id="IPR013325">
    <property type="entry name" value="RNA_pol_sigma_r2"/>
</dbReference>
<dbReference type="InterPro" id="IPR013249">
    <property type="entry name" value="RNA_pol_sigma70_r4_t2"/>
</dbReference>
<evidence type="ECO:0000256" key="1">
    <source>
        <dbReference type="ARBA" id="ARBA00010641"/>
    </source>
</evidence>
<accession>A0A147K3W5</accession>
<dbReference type="Pfam" id="PF08281">
    <property type="entry name" value="Sigma70_r4_2"/>
    <property type="match status" value="1"/>
</dbReference>
<keyword evidence="2" id="KW-0805">Transcription regulation</keyword>
<evidence type="ECO:0008006" key="9">
    <source>
        <dbReference type="Google" id="ProtNLM"/>
    </source>
</evidence>
<dbReference type="Gene3D" id="1.10.10.10">
    <property type="entry name" value="Winged helix-like DNA-binding domain superfamily/Winged helix DNA-binding domain"/>
    <property type="match status" value="1"/>
</dbReference>
<keyword evidence="8" id="KW-1185">Reference proteome</keyword>
<dbReference type="RefSeq" id="WP_059352072.1">
    <property type="nucleotide sequence ID" value="NZ_LDYG01000057.1"/>
</dbReference>
<protein>
    <recommendedName>
        <fullName evidence="9">RNA polymerase subunit sigma-24</fullName>
    </recommendedName>
</protein>
<dbReference type="AlphaFoldDB" id="A0A147K3W5"/>
<evidence type="ECO:0000313" key="8">
    <source>
        <dbReference type="Proteomes" id="UP000074108"/>
    </source>
</evidence>
<dbReference type="InterPro" id="IPR036388">
    <property type="entry name" value="WH-like_DNA-bd_sf"/>
</dbReference>
<dbReference type="SUPFAM" id="SSF88659">
    <property type="entry name" value="Sigma3 and sigma4 domains of RNA polymerase sigma factors"/>
    <property type="match status" value="1"/>
</dbReference>
<feature type="domain" description="RNA polymerase sigma factor 70 region 4 type 2" evidence="6">
    <location>
        <begin position="109"/>
        <end position="161"/>
    </location>
</feature>
<dbReference type="Proteomes" id="UP000074108">
    <property type="component" value="Unassembled WGS sequence"/>
</dbReference>
<dbReference type="SUPFAM" id="SSF88946">
    <property type="entry name" value="Sigma2 domain of RNA polymerase sigma factors"/>
    <property type="match status" value="1"/>
</dbReference>
<evidence type="ECO:0000259" key="5">
    <source>
        <dbReference type="Pfam" id="PF04542"/>
    </source>
</evidence>
<dbReference type="Gene3D" id="1.10.1740.10">
    <property type="match status" value="1"/>
</dbReference>
<dbReference type="PANTHER" id="PTHR43133">
    <property type="entry name" value="RNA POLYMERASE ECF-TYPE SIGMA FACTO"/>
    <property type="match status" value="1"/>
</dbReference>
<evidence type="ECO:0000256" key="3">
    <source>
        <dbReference type="ARBA" id="ARBA00023082"/>
    </source>
</evidence>
<evidence type="ECO:0000259" key="6">
    <source>
        <dbReference type="Pfam" id="PF08281"/>
    </source>
</evidence>
<dbReference type="InterPro" id="IPR014284">
    <property type="entry name" value="RNA_pol_sigma-70_dom"/>
</dbReference>
<name>A0A147K3W5_9BACI</name>
<dbReference type="GO" id="GO:0016987">
    <property type="term" value="F:sigma factor activity"/>
    <property type="evidence" value="ECO:0007669"/>
    <property type="project" value="UniProtKB-KW"/>
</dbReference>
<keyword evidence="4" id="KW-0804">Transcription</keyword>
<dbReference type="STRING" id="1150625.Q75_16880"/>
<feature type="domain" description="RNA polymerase sigma-70 region 2" evidence="5">
    <location>
        <begin position="21"/>
        <end position="87"/>
    </location>
</feature>
<dbReference type="PANTHER" id="PTHR43133:SF51">
    <property type="entry name" value="RNA POLYMERASE SIGMA FACTOR"/>
    <property type="match status" value="1"/>
</dbReference>
<evidence type="ECO:0000256" key="2">
    <source>
        <dbReference type="ARBA" id="ARBA00023015"/>
    </source>
</evidence>
<dbReference type="GO" id="GO:0003677">
    <property type="term" value="F:DNA binding"/>
    <property type="evidence" value="ECO:0007669"/>
    <property type="project" value="InterPro"/>
</dbReference>
<comment type="similarity">
    <text evidence="1">Belongs to the sigma-70 factor family. ECF subfamily.</text>
</comment>
<reference evidence="7 8" key="1">
    <citation type="journal article" date="2016" name="Front. Microbiol.">
        <title>Microevolution Analysis of Bacillus coahuilensis Unveils Differences in Phosphorus Acquisition Strategies and Their Regulation.</title>
        <authorList>
            <person name="Gomez-Lunar Z."/>
            <person name="Hernandez-Gonzalez I."/>
            <person name="Rodriguez-Torres M.D."/>
            <person name="Souza V."/>
            <person name="Olmedo-Alvarez G."/>
        </authorList>
    </citation>
    <scope>NUCLEOTIDE SEQUENCE [LARGE SCALE GENOMIC DNA]</scope>
    <source>
        <strain evidence="8">p1.1.43</strain>
    </source>
</reference>
<sequence length="176" mass="20717">MSNERLVKKAKKGHHPSFMKLMKEYELTLYRVARGIVKHEHDCADVVQETILKCYKNLPSLREEKYFKTWLIRICIHECYQILDSRKSIIHMEFKLESSENNMELDLKLAIHEAVATLNEPLKTVTVLYYFEDLSIREISDIESIPEGTVKSRLSTARKQLHTFLEQKKSLYKGVD</sequence>
<dbReference type="Pfam" id="PF04542">
    <property type="entry name" value="Sigma70_r2"/>
    <property type="match status" value="1"/>
</dbReference>
<comment type="caution">
    <text evidence="7">The sequence shown here is derived from an EMBL/GenBank/DDBJ whole genome shotgun (WGS) entry which is preliminary data.</text>
</comment>